<protein>
    <submittedName>
        <fullName evidence="1">Lysophospholipase</fullName>
        <ecNumber evidence="1">3.1.1.5</ecNumber>
    </submittedName>
</protein>
<dbReference type="OrthoDB" id="4924647at2759"/>
<proteinExistence type="predicted"/>
<dbReference type="PANTHER" id="PTHR10655:SF63">
    <property type="entry name" value="PHOSPHOLIPASE_CARBOXYLESTERASE_THIOESTERASE DOMAIN-CONTAINING PROTEIN"/>
    <property type="match status" value="1"/>
</dbReference>
<sequence>MPCLQPEHDGASTHAFGNTFILPPSAHHDSTVIFLHRRGSTGREFCSELATSVMSNLRTLQNALRCRGFRLVFPTARLVFSHCFAEWTPAWLGAFFRGLDYLDEDHHEVVTQNIVDGIDFLHSLIDDETELVGGNARNVFLVGMGEVGSIGMWALLTQPSPARALGGFIGINASLPFAPSMMRHLRGEVGQPRQDHPGEEQRRRQDEFVRDMLGAIVRPRPRVRPEPLPHVCRTPVLLMHGTDNEILDVERGREAYALLSALGFRTAWLGYAGAEEDGNWIKEPEGMDDIFEFISGSR</sequence>
<dbReference type="EMBL" id="CP086364">
    <property type="protein sequence ID" value="UNI24257.1"/>
    <property type="molecule type" value="Genomic_DNA"/>
</dbReference>
<organism evidence="1 2">
    <name type="scientific">Purpureocillium takamizusanense</name>
    <dbReference type="NCBI Taxonomy" id="2060973"/>
    <lineage>
        <taxon>Eukaryota</taxon>
        <taxon>Fungi</taxon>
        <taxon>Dikarya</taxon>
        <taxon>Ascomycota</taxon>
        <taxon>Pezizomycotina</taxon>
        <taxon>Sordariomycetes</taxon>
        <taxon>Hypocreomycetidae</taxon>
        <taxon>Hypocreales</taxon>
        <taxon>Ophiocordycipitaceae</taxon>
        <taxon>Purpureocillium</taxon>
    </lineage>
</organism>
<accession>A0A9Q8VGZ6</accession>
<dbReference type="KEGG" id="ptkz:JDV02_010020"/>
<dbReference type="EC" id="3.1.1.5" evidence="1"/>
<dbReference type="InterPro" id="IPR029058">
    <property type="entry name" value="AB_hydrolase_fold"/>
</dbReference>
<dbReference type="SUPFAM" id="SSF53474">
    <property type="entry name" value="alpha/beta-Hydrolases"/>
    <property type="match status" value="1"/>
</dbReference>
<evidence type="ECO:0000313" key="1">
    <source>
        <dbReference type="EMBL" id="UNI24257.1"/>
    </source>
</evidence>
<dbReference type="GO" id="GO:0004622">
    <property type="term" value="F:phosphatidylcholine lysophospholipase activity"/>
    <property type="evidence" value="ECO:0007669"/>
    <property type="project" value="UniProtKB-EC"/>
</dbReference>
<gene>
    <name evidence="1" type="ORF">JDV02_010020</name>
</gene>
<dbReference type="RefSeq" id="XP_047847738.1">
    <property type="nucleotide sequence ID" value="XM_047991726.1"/>
</dbReference>
<dbReference type="GeneID" id="72071965"/>
<evidence type="ECO:0000313" key="2">
    <source>
        <dbReference type="Proteomes" id="UP000829364"/>
    </source>
</evidence>
<keyword evidence="1" id="KW-0378">Hydrolase</keyword>
<dbReference type="InterPro" id="IPR050565">
    <property type="entry name" value="LYPA1-2/EST-like"/>
</dbReference>
<dbReference type="GO" id="GO:0005737">
    <property type="term" value="C:cytoplasm"/>
    <property type="evidence" value="ECO:0007669"/>
    <property type="project" value="TreeGrafter"/>
</dbReference>
<dbReference type="AlphaFoldDB" id="A0A9Q8VGZ6"/>
<reference evidence="1" key="1">
    <citation type="submission" date="2021-11" db="EMBL/GenBank/DDBJ databases">
        <title>Purpureocillium_takamizusanense_genome.</title>
        <authorList>
            <person name="Nguyen N.-H."/>
        </authorList>
    </citation>
    <scope>NUCLEOTIDE SEQUENCE</scope>
    <source>
        <strain evidence="1">PT3</strain>
    </source>
</reference>
<dbReference type="Gene3D" id="3.40.50.1820">
    <property type="entry name" value="alpha/beta hydrolase"/>
    <property type="match status" value="1"/>
</dbReference>
<keyword evidence="2" id="KW-1185">Reference proteome</keyword>
<dbReference type="GO" id="GO:0008474">
    <property type="term" value="F:palmitoyl-(protein) hydrolase activity"/>
    <property type="evidence" value="ECO:0007669"/>
    <property type="project" value="TreeGrafter"/>
</dbReference>
<name>A0A9Q8VGZ6_9HYPO</name>
<dbReference type="Proteomes" id="UP000829364">
    <property type="component" value="Chromosome 11"/>
</dbReference>
<dbReference type="PANTHER" id="PTHR10655">
    <property type="entry name" value="LYSOPHOSPHOLIPASE-RELATED"/>
    <property type="match status" value="1"/>
</dbReference>